<proteinExistence type="predicted"/>
<accession>A0ACD0NQ57</accession>
<evidence type="ECO:0000313" key="1">
    <source>
        <dbReference type="EMBL" id="PWN47965.1"/>
    </source>
</evidence>
<gene>
    <name evidence="1" type="ORF">IE53DRAFT_371014</name>
</gene>
<keyword evidence="1" id="KW-0808">Transferase</keyword>
<reference evidence="1 2" key="1">
    <citation type="journal article" date="2018" name="Mol. Biol. Evol.">
        <title>Broad Genomic Sampling Reveals a Smut Pathogenic Ancestry of the Fungal Clade Ustilaginomycotina.</title>
        <authorList>
            <person name="Kijpornyongpan T."/>
            <person name="Mondo S.J."/>
            <person name="Barry K."/>
            <person name="Sandor L."/>
            <person name="Lee J."/>
            <person name="Lipzen A."/>
            <person name="Pangilinan J."/>
            <person name="LaButti K."/>
            <person name="Hainaut M."/>
            <person name="Henrissat B."/>
            <person name="Grigoriev I.V."/>
            <person name="Spatafora J.W."/>
            <person name="Aime M.C."/>
        </authorList>
    </citation>
    <scope>NUCLEOTIDE SEQUENCE [LARGE SCALE GENOMIC DNA]</scope>
    <source>
        <strain evidence="1 2">SA 807</strain>
    </source>
</reference>
<keyword evidence="2" id="KW-1185">Reference proteome</keyword>
<sequence>MEEEADFEITIVKLSQRDLGTVSPSRVASSTPSISPKPDSETWSPYPADSPPGTPRSLRQKRTSSVSLDDGRISPEAAKRLKQAPSPYFHIDLAKNSILERRFFEDHLGQDGHIQGDSGQIVGRDETEELDESDDLEEQVGDGTWQGEDEEGESLPIYFLDEYSLYLSADNRFADVSRIDPLLKVRAAGLAVQQLVQGSDAEDSGDDFDGDEDPGEVQRVAIHDIAIKSWQIWNGEIWLESSMAWYRLRSPSSEFAQAVGFDGFHELAELFQRFSLALDDGLETMQEFEKTLAKPLEGHEGAPSPLQLDHDMIVYHSKDLLMDLREEISNFVDPSSEESDLIRGNHWMASGLLLDLESFAKVSRKKGGTSARSGIKSESQLSSLAPQIMLTATVSRIAAHLFVSDHKIKEVSKPLVMEEDSNEVARNHLQLPEIQSWDDDPEFVEDDGDGWPAIRFGSCGLVRAGDWVAISQGESHDTYRARRKKNTGDGLVEAAGNTGHADTEPRPWLMLVSRVYVTKGGKAMIHGHWAEHGVQLPLLKEVSAGREIFLLNDGNDCGDFDANTILSRVDVQYLPALVVEPSSGSNYFYRYMVERDEASFREAPAPLRGVCIACERDREEERRHQALRLSLEHYRLRDFDFKIGNFVYYRSEKGDDTILRIGRIESFDEDDDGEVGAKIRSCGRWDELVHQAWMSEKFPAEDSLHKDCRKVFIFTDKVESIPIYCLQEPVEAFLQEDPASNGAPMDSIIIVGEASHRGKRSLAPSDVHPLSIRIAIPPYKVPRTVPSDQPLRALDIFAGAGGLSLGLELSGIAKVTHAVEWSPKAAEVHTSNMPECKTYCSDANVLLKDAIERAEGRIPSAKLDNEGKLLDHLPIPSKVVLQEKNDGVERLDDRGGIVPAMNETEASAKPFDIICAGPPCQSFSGANMFKHIAEFPIKNVMVLTSLSFVEFYRPDYFILENVQGMFHYTLGSRLNAQRTKLVGGIENGVVKIIFRVLMALGYQVRLTNLLASAFGPPQNRLRIVFMASRRGLPMIETPVATHETKRNGGTLPLKDGTLIFAEPRPLTEKYLAVSFADAVSDLPRFDIGFQAVVHETRPTFVGHKVEPRKGIDWVGHGRPKEYRCEPMSSFQVLMREGGAKQVTAHKSCTFTADIVERILAVPLRSGARASDIPDVESKVHGGRLRPSSSFLPFMYGRIQLFLQGRTVLTKLRPDAKSGGHCLHPYDQRTVTLREVARLQSFPDWFELEGRLQDLFKCMGNAVPVLLGKAIGISIGRAFQQSRRSAVYAYEVVNASEGDGQREEKGGGDEEEEEEEGVQLWWATHHDGPSNGFTGKTSSLNPANRRKEEEQGKKANLPSGRKSGPYVLINPPLKSTHRRSSLKRAKGEEGKYSRRRSLVEIVIEESGSSNKIRTTPPPPPRRGEVRTSVS</sequence>
<protein>
    <submittedName>
        <fullName evidence="1">S-adenosyl-L-methionine-dependent methyltransferase</fullName>
    </submittedName>
</protein>
<evidence type="ECO:0000313" key="2">
    <source>
        <dbReference type="Proteomes" id="UP000245626"/>
    </source>
</evidence>
<dbReference type="Proteomes" id="UP000245626">
    <property type="component" value="Unassembled WGS sequence"/>
</dbReference>
<organism evidence="1 2">
    <name type="scientific">Violaceomyces palustris</name>
    <dbReference type="NCBI Taxonomy" id="1673888"/>
    <lineage>
        <taxon>Eukaryota</taxon>
        <taxon>Fungi</taxon>
        <taxon>Dikarya</taxon>
        <taxon>Basidiomycota</taxon>
        <taxon>Ustilaginomycotina</taxon>
        <taxon>Ustilaginomycetes</taxon>
        <taxon>Violaceomycetales</taxon>
        <taxon>Violaceomycetaceae</taxon>
        <taxon>Violaceomyces</taxon>
    </lineage>
</organism>
<dbReference type="EMBL" id="KZ820296">
    <property type="protein sequence ID" value="PWN47965.1"/>
    <property type="molecule type" value="Genomic_DNA"/>
</dbReference>
<name>A0ACD0NQ57_9BASI</name>
<keyword evidence="1" id="KW-0489">Methyltransferase</keyword>